<keyword evidence="3" id="KW-0732">Signal</keyword>
<dbReference type="Gene3D" id="1.25.40.390">
    <property type="match status" value="1"/>
</dbReference>
<evidence type="ECO:0000256" key="1">
    <source>
        <dbReference type="ARBA" id="ARBA00004442"/>
    </source>
</evidence>
<gene>
    <name evidence="8" type="ORF">SAMN04489724_0218</name>
</gene>
<dbReference type="InterPro" id="IPR011990">
    <property type="entry name" value="TPR-like_helical_dom_sf"/>
</dbReference>
<comment type="subcellular location">
    <subcellularLocation>
        <location evidence="1">Cell outer membrane</location>
    </subcellularLocation>
</comment>
<reference evidence="9" key="1">
    <citation type="submission" date="2016-10" db="EMBL/GenBank/DDBJ databases">
        <authorList>
            <person name="Varghese N."/>
            <person name="Submissions S."/>
        </authorList>
    </citation>
    <scope>NUCLEOTIDE SEQUENCE [LARGE SCALE GENOMIC DNA]</scope>
    <source>
        <strain evidence="9">DSM 23445</strain>
    </source>
</reference>
<dbReference type="InterPro" id="IPR012944">
    <property type="entry name" value="SusD_RagB_dom"/>
</dbReference>
<dbReference type="Pfam" id="PF07980">
    <property type="entry name" value="SusD_RagB"/>
    <property type="match status" value="1"/>
</dbReference>
<comment type="similarity">
    <text evidence="2">Belongs to the SusD family.</text>
</comment>
<dbReference type="InterPro" id="IPR033985">
    <property type="entry name" value="SusD-like_N"/>
</dbReference>
<evidence type="ECO:0000259" key="6">
    <source>
        <dbReference type="Pfam" id="PF07980"/>
    </source>
</evidence>
<keyword evidence="9" id="KW-1185">Reference proteome</keyword>
<feature type="domain" description="SusD-like N-terminal" evidence="7">
    <location>
        <begin position="88"/>
        <end position="213"/>
    </location>
</feature>
<keyword evidence="4" id="KW-0472">Membrane</keyword>
<feature type="domain" description="RagB/SusD" evidence="6">
    <location>
        <begin position="355"/>
        <end position="510"/>
    </location>
</feature>
<dbReference type="GO" id="GO:0009279">
    <property type="term" value="C:cell outer membrane"/>
    <property type="evidence" value="ECO:0007669"/>
    <property type="project" value="UniProtKB-SubCell"/>
</dbReference>
<proteinExistence type="inferred from homology"/>
<name>A0A1I7E7Y9_9BACT</name>
<evidence type="ECO:0000256" key="3">
    <source>
        <dbReference type="ARBA" id="ARBA00022729"/>
    </source>
</evidence>
<accession>A0A1I7E7Y9</accession>
<evidence type="ECO:0000259" key="7">
    <source>
        <dbReference type="Pfam" id="PF14322"/>
    </source>
</evidence>
<protein>
    <submittedName>
        <fullName evidence="8">Starch-binding associating with outer membrane</fullName>
    </submittedName>
</protein>
<dbReference type="STRING" id="305507.SAMN04489724_0218"/>
<evidence type="ECO:0000313" key="8">
    <source>
        <dbReference type="EMBL" id="SFU20029.1"/>
    </source>
</evidence>
<sequence length="510" mass="57803">MLSALLALSVSSCDIDRIDAQPISVTENDFFTNNVEFELTVISAYATLTDYYFFRGNNFLHEIYHMRGDDITEDRGNRTAFELFAGLTASNDKVTYYYERTYRMIQRCNVIIEKSETIDTSGFEDPDMVQVNKGEALFLRGLAYFNLYNLYGKAPLVTERISERDKVNTPPSEGTQLLDQAILDFEEAATLLPESWPSEDNGRATRNSANGFLLKSLVFRGDYTGNSADYSRAIQLFGSISRNLTDAYTDNFSAFEVNNEESLFEFQSGRPPGGLSNAYLQNDGAWRGVESMAAYWGFFDTGNNVSNNNIGGQTWKVTEKLFNMYGDDPRISFFIDGDRYFTKYGKAPFDEPATSFMPTSLNNPRILRYADLILLTAEAIVKSGGSNAEAIELVNRVRTRARNWAESIEFSTGLPADYSTSESDPQKVLKWIMDERFVELCGEENMRFNDLKRWDARGDISLQNWGGGIEHFSTDLSATMQFEYPKHMLLPIPQTEMDRNSSFTNNNPGY</sequence>
<evidence type="ECO:0000256" key="5">
    <source>
        <dbReference type="ARBA" id="ARBA00023237"/>
    </source>
</evidence>
<dbReference type="Proteomes" id="UP000199673">
    <property type="component" value="Unassembled WGS sequence"/>
</dbReference>
<dbReference type="EMBL" id="FPBF01000012">
    <property type="protein sequence ID" value="SFU20029.1"/>
    <property type="molecule type" value="Genomic_DNA"/>
</dbReference>
<dbReference type="SUPFAM" id="SSF48452">
    <property type="entry name" value="TPR-like"/>
    <property type="match status" value="1"/>
</dbReference>
<evidence type="ECO:0000256" key="4">
    <source>
        <dbReference type="ARBA" id="ARBA00023136"/>
    </source>
</evidence>
<evidence type="ECO:0000256" key="2">
    <source>
        <dbReference type="ARBA" id="ARBA00006275"/>
    </source>
</evidence>
<keyword evidence="5" id="KW-0998">Cell outer membrane</keyword>
<dbReference type="Pfam" id="PF14322">
    <property type="entry name" value="SusD-like_3"/>
    <property type="match status" value="1"/>
</dbReference>
<dbReference type="AlphaFoldDB" id="A0A1I7E7Y9"/>
<organism evidence="8 9">
    <name type="scientific">Algoriphagus locisalis</name>
    <dbReference type="NCBI Taxonomy" id="305507"/>
    <lineage>
        <taxon>Bacteria</taxon>
        <taxon>Pseudomonadati</taxon>
        <taxon>Bacteroidota</taxon>
        <taxon>Cytophagia</taxon>
        <taxon>Cytophagales</taxon>
        <taxon>Cyclobacteriaceae</taxon>
        <taxon>Algoriphagus</taxon>
    </lineage>
</organism>
<evidence type="ECO:0000313" key="9">
    <source>
        <dbReference type="Proteomes" id="UP000199673"/>
    </source>
</evidence>